<dbReference type="Pfam" id="PF21530">
    <property type="entry name" value="Pif1_2B_dom"/>
    <property type="match status" value="1"/>
</dbReference>
<evidence type="ECO:0000313" key="6">
    <source>
        <dbReference type="Proteomes" id="UP000823749"/>
    </source>
</evidence>
<accession>A0AAV6IDG5</accession>
<dbReference type="AlphaFoldDB" id="A0AAV6IDG5"/>
<evidence type="ECO:0000259" key="3">
    <source>
        <dbReference type="Pfam" id="PF05970"/>
    </source>
</evidence>
<keyword evidence="6" id="KW-1185">Reference proteome</keyword>
<dbReference type="PANTHER" id="PTHR10492">
    <property type="match status" value="1"/>
</dbReference>
<gene>
    <name evidence="5" type="ORF">RHGRI_031360</name>
</gene>
<feature type="region of interest" description="Disordered" evidence="2">
    <location>
        <begin position="1112"/>
        <end position="1151"/>
    </location>
</feature>
<dbReference type="GO" id="GO:0006310">
    <property type="term" value="P:DNA recombination"/>
    <property type="evidence" value="ECO:0007669"/>
    <property type="project" value="UniProtKB-KW"/>
</dbReference>
<proteinExistence type="inferred from homology"/>
<dbReference type="GO" id="GO:0016787">
    <property type="term" value="F:hydrolase activity"/>
    <property type="evidence" value="ECO:0007669"/>
    <property type="project" value="UniProtKB-KW"/>
</dbReference>
<protein>
    <recommendedName>
        <fullName evidence="1">ATP-dependent DNA helicase</fullName>
        <ecNumber evidence="1">5.6.2.3</ecNumber>
    </recommendedName>
</protein>
<dbReference type="FunFam" id="3.40.50.300:FF:002884">
    <property type="entry name" value="ATP-dependent DNA helicase"/>
    <property type="match status" value="1"/>
</dbReference>
<reference evidence="5" key="1">
    <citation type="submission" date="2020-08" db="EMBL/GenBank/DDBJ databases">
        <title>Plant Genome Project.</title>
        <authorList>
            <person name="Zhang R.-G."/>
        </authorList>
    </citation>
    <scope>NUCLEOTIDE SEQUENCE</scope>
    <source>
        <strain evidence="5">WSP0</strain>
        <tissue evidence="5">Leaf</tissue>
    </source>
</reference>
<sequence length="1151" mass="130967">MVRGKMLNNTWVVPHNPYLVAKYDCHINVEVCSTIKAIKYLYKYMYKGHDRIIYRIVNSKDNEDIDEIHQFQSARWVSPPEAAWRLYKFPLHEMNPAVITLQLHLDGCQTVNFKDNTNINNFADSAFLSRTMLTQFFWMNRHNDSAKDKKLLYKDFPSSFVWDTQSRIWTERKTRNVIGRIATSNPNQGERYYLRLLLDHVFGPKSYEHLRTINGIQHTTNRQACIALGLLQDDKSNEKCMEEAAGYQMPTSLRQLFCTLLTQCSPANPTELFLKFEEEMAEDYIHFQKMTMVNARQHLLMALNLELESLGKSLKHYQLHELITLAPPQNLTCKEILDEMELHIAEVDLASATLLNEEQKIAYKEILEAVFEGKSKSFFIDGPGGTGKTYLYKALLAAVRSQGKIALATATSGVAASILPNGRTAHSRFKIPIGDGKLACNVTKQSGLAELFKSTSLIIWDEATMAKKQTIEALDTMLQDITNNRNLFGAKVVVLGGDFRQVLPVIPKGTREDCMNASLIRSYIWQHLQKYRLKTNMRAQYDPSFSDYLLRVGNGIEPTNARNQIKIPDSLILPPSLTIQPLDQLIDFVFPNVHAYASDPLSMTDSAILTPKNLAVDEINDALISRFQGKEKTYLSFDETEDKSQEGLFIDFLNSVTPIGMPPHRLFLKENYPILMLRNINPSKGLCNGTRLICRHFTPNIIVAEISVGEKKGTSVFIPRIPLQPNDPHLYPVQFTRKQFPIRLCFAMIINKAQGQTLNRVGIYLPQPVFSHGQLYVALSRATTATKVKVHLQQSEEELLEYNLTENIGNKVQATIFRGDIDVFKNNLKLYHTYAIGNANVTPIDEIYRAVKNNYQWVISSRTPVQEIQIDGLTLRTVKQNFMTISDIPNITEPDPRFGNYFSLLLHNCQTEITLLQKPIYFNTDILFAVLKVGERRKTTKTYVAELRIIDQRCMNNAAAIKALPDNNSSPSAMIRASQLPKELMTKIANLPTIVDTPEYPSIEEDIRVTNFDQQFYFVAYPKCKRGTDAYDDDDVVQSLQSTTPSNGNGQLTPIVKQKLSTPKRCDINLKVYNYNFGGISQCKFMVKSLYPAAPELKDQILPLPTLTLPRKSQKQLFKDKAPTNSRAAEDEEMENGTEDTTKLQHSKKRN</sequence>
<dbReference type="InterPro" id="IPR012340">
    <property type="entry name" value="NA-bd_OB-fold"/>
</dbReference>
<keyword evidence="1" id="KW-0347">Helicase</keyword>
<dbReference type="Gene3D" id="3.40.50.300">
    <property type="entry name" value="P-loop containing nucleotide triphosphate hydrolases"/>
    <property type="match status" value="1"/>
</dbReference>
<dbReference type="Gene3D" id="2.40.50.140">
    <property type="entry name" value="Nucleic acid-binding proteins"/>
    <property type="match status" value="1"/>
</dbReference>
<keyword evidence="1" id="KW-0378">Hydrolase</keyword>
<evidence type="ECO:0000313" key="5">
    <source>
        <dbReference type="EMBL" id="KAG5524655.1"/>
    </source>
</evidence>
<evidence type="ECO:0000256" key="2">
    <source>
        <dbReference type="SAM" id="MobiDB-lite"/>
    </source>
</evidence>
<keyword evidence="1" id="KW-0234">DNA repair</keyword>
<dbReference type="InterPro" id="IPR049163">
    <property type="entry name" value="Pif1-like_2B_dom"/>
</dbReference>
<feature type="domain" description="DNA helicase Pif1-like DEAD-box helicase" evidence="3">
    <location>
        <begin position="355"/>
        <end position="558"/>
    </location>
</feature>
<evidence type="ECO:0000259" key="4">
    <source>
        <dbReference type="Pfam" id="PF21530"/>
    </source>
</evidence>
<keyword evidence="1" id="KW-0067">ATP-binding</keyword>
<dbReference type="GO" id="GO:0005524">
    <property type="term" value="F:ATP binding"/>
    <property type="evidence" value="ECO:0007669"/>
    <property type="project" value="UniProtKB-KW"/>
</dbReference>
<name>A0AAV6IDG5_9ERIC</name>
<dbReference type="Proteomes" id="UP000823749">
    <property type="component" value="Chromosome 11"/>
</dbReference>
<dbReference type="SUPFAM" id="SSF52540">
    <property type="entry name" value="P-loop containing nucleoside triphosphate hydrolases"/>
    <property type="match status" value="2"/>
</dbReference>
<feature type="domain" description="DNA helicase Pif1-like 2B" evidence="4">
    <location>
        <begin position="651"/>
        <end position="694"/>
    </location>
</feature>
<comment type="caution">
    <text evidence="5">The sequence shown here is derived from an EMBL/GenBank/DDBJ whole genome shotgun (WGS) entry which is preliminary data.</text>
</comment>
<comment type="cofactor">
    <cofactor evidence="1">
        <name>Mg(2+)</name>
        <dbReference type="ChEBI" id="CHEBI:18420"/>
    </cofactor>
</comment>
<dbReference type="CDD" id="cd18809">
    <property type="entry name" value="SF1_C_RecD"/>
    <property type="match status" value="1"/>
</dbReference>
<dbReference type="InterPro" id="IPR010285">
    <property type="entry name" value="DNA_helicase_pif1-like_DEAD"/>
</dbReference>
<dbReference type="GO" id="GO:0006281">
    <property type="term" value="P:DNA repair"/>
    <property type="evidence" value="ECO:0007669"/>
    <property type="project" value="UniProtKB-KW"/>
</dbReference>
<dbReference type="PANTHER" id="PTHR10492:SF94">
    <property type="entry name" value="ATP-DEPENDENT DNA HELICASE"/>
    <property type="match status" value="1"/>
</dbReference>
<keyword evidence="1" id="KW-0547">Nucleotide-binding</keyword>
<organism evidence="5 6">
    <name type="scientific">Rhododendron griersonianum</name>
    <dbReference type="NCBI Taxonomy" id="479676"/>
    <lineage>
        <taxon>Eukaryota</taxon>
        <taxon>Viridiplantae</taxon>
        <taxon>Streptophyta</taxon>
        <taxon>Embryophyta</taxon>
        <taxon>Tracheophyta</taxon>
        <taxon>Spermatophyta</taxon>
        <taxon>Magnoliopsida</taxon>
        <taxon>eudicotyledons</taxon>
        <taxon>Gunneridae</taxon>
        <taxon>Pentapetalae</taxon>
        <taxon>asterids</taxon>
        <taxon>Ericales</taxon>
        <taxon>Ericaceae</taxon>
        <taxon>Ericoideae</taxon>
        <taxon>Rhodoreae</taxon>
        <taxon>Rhododendron</taxon>
    </lineage>
</organism>
<dbReference type="EC" id="5.6.2.3" evidence="1"/>
<dbReference type="Pfam" id="PF05970">
    <property type="entry name" value="PIF1"/>
    <property type="match status" value="1"/>
</dbReference>
<dbReference type="EMBL" id="JACTNZ010000011">
    <property type="protein sequence ID" value="KAG5524655.1"/>
    <property type="molecule type" value="Genomic_DNA"/>
</dbReference>
<dbReference type="InterPro" id="IPR027417">
    <property type="entry name" value="P-loop_NTPase"/>
</dbReference>
<comment type="similarity">
    <text evidence="1">Belongs to the helicase family.</text>
</comment>
<dbReference type="GO" id="GO:0000723">
    <property type="term" value="P:telomere maintenance"/>
    <property type="evidence" value="ECO:0007669"/>
    <property type="project" value="InterPro"/>
</dbReference>
<comment type="catalytic activity">
    <reaction evidence="1">
        <text>ATP + H2O = ADP + phosphate + H(+)</text>
        <dbReference type="Rhea" id="RHEA:13065"/>
        <dbReference type="ChEBI" id="CHEBI:15377"/>
        <dbReference type="ChEBI" id="CHEBI:15378"/>
        <dbReference type="ChEBI" id="CHEBI:30616"/>
        <dbReference type="ChEBI" id="CHEBI:43474"/>
        <dbReference type="ChEBI" id="CHEBI:456216"/>
        <dbReference type="EC" id="5.6.2.3"/>
    </reaction>
</comment>
<dbReference type="GO" id="GO:0043139">
    <property type="term" value="F:5'-3' DNA helicase activity"/>
    <property type="evidence" value="ECO:0007669"/>
    <property type="project" value="UniProtKB-EC"/>
</dbReference>
<keyword evidence="1" id="KW-0233">DNA recombination</keyword>
<keyword evidence="1" id="KW-0227">DNA damage</keyword>
<evidence type="ECO:0000256" key="1">
    <source>
        <dbReference type="RuleBase" id="RU363044"/>
    </source>
</evidence>